<dbReference type="InterPro" id="IPR035901">
    <property type="entry name" value="GIY-YIG_endonuc_sf"/>
</dbReference>
<proteinExistence type="inferred from homology"/>
<dbReference type="InterPro" id="IPR010994">
    <property type="entry name" value="RuvA_2-like"/>
</dbReference>
<organism evidence="11">
    <name type="scientific">Faucicola osloensis</name>
    <name type="common">Moraxella osloensis</name>
    <dbReference type="NCBI Taxonomy" id="34062"/>
    <lineage>
        <taxon>Bacteria</taxon>
        <taxon>Pseudomonadati</taxon>
        <taxon>Pseudomonadota</taxon>
        <taxon>Gammaproteobacteria</taxon>
        <taxon>Moraxellales</taxon>
        <taxon>Moraxellaceae</taxon>
        <taxon>Faucicola</taxon>
    </lineage>
</organism>
<dbReference type="AlphaFoldDB" id="A0AAW6TH81"/>
<feature type="domain" description="GIY-YIG" evidence="9">
    <location>
        <begin position="31"/>
        <end position="109"/>
    </location>
</feature>
<keyword evidence="6 7" id="KW-0742">SOS response</keyword>
<dbReference type="EMBL" id="SSCJ01000009">
    <property type="protein sequence ID" value="MDI4510505.1"/>
    <property type="molecule type" value="Genomic_DNA"/>
</dbReference>
<comment type="similarity">
    <text evidence="7">Belongs to the UvrC family.</text>
</comment>
<dbReference type="SUPFAM" id="SSF46600">
    <property type="entry name" value="C-terminal UvrC-binding domain of UvrB"/>
    <property type="match status" value="1"/>
</dbReference>
<comment type="caution">
    <text evidence="11">The sequence shown here is derived from an EMBL/GenBank/DDBJ whole genome shotgun (WGS) entry which is preliminary data.</text>
</comment>
<dbReference type="PROSITE" id="PS50164">
    <property type="entry name" value="GIY_YIG"/>
    <property type="match status" value="1"/>
</dbReference>
<evidence type="ECO:0000313" key="11">
    <source>
        <dbReference type="EMBL" id="MDI4510505.1"/>
    </source>
</evidence>
<evidence type="ECO:0000256" key="2">
    <source>
        <dbReference type="ARBA" id="ARBA00022763"/>
    </source>
</evidence>
<dbReference type="InterPro" id="IPR001162">
    <property type="entry name" value="UvrC_RNase_H_dom"/>
</dbReference>
<dbReference type="Pfam" id="PF02151">
    <property type="entry name" value="UVR"/>
    <property type="match status" value="1"/>
</dbReference>
<evidence type="ECO:0000259" key="8">
    <source>
        <dbReference type="PROSITE" id="PS50151"/>
    </source>
</evidence>
<evidence type="ECO:0000256" key="4">
    <source>
        <dbReference type="ARBA" id="ARBA00022881"/>
    </source>
</evidence>
<dbReference type="PANTHER" id="PTHR30562:SF1">
    <property type="entry name" value="UVRABC SYSTEM PROTEIN C"/>
    <property type="match status" value="1"/>
</dbReference>
<dbReference type="InterPro" id="IPR004791">
    <property type="entry name" value="UvrC"/>
</dbReference>
<dbReference type="InterPro" id="IPR047296">
    <property type="entry name" value="GIY-YIG_UvrC_Cho"/>
</dbReference>
<reference evidence="11" key="1">
    <citation type="submission" date="2019-04" db="EMBL/GenBank/DDBJ databases">
        <title>Moraxella osloensis CCUG 73412, isolated from corneal scrapings as causative agent of keratitis.</title>
        <authorList>
            <person name="Connolly G."/>
            <person name="Jaen-Luchoro D."/>
            <person name="Pinyeiro-Iglesias B."/>
            <person name="Curry A."/>
            <person name="Knowles S."/>
            <person name="Moore E.R.B."/>
        </authorList>
    </citation>
    <scope>NUCLEOTIDE SEQUENCE</scope>
    <source>
        <strain evidence="11">CCUG 73412</strain>
    </source>
</reference>
<dbReference type="PANTHER" id="PTHR30562">
    <property type="entry name" value="UVRC/OXIDOREDUCTASE"/>
    <property type="match status" value="1"/>
</dbReference>
<evidence type="ECO:0000259" key="9">
    <source>
        <dbReference type="PROSITE" id="PS50164"/>
    </source>
</evidence>
<dbReference type="GO" id="GO:0009381">
    <property type="term" value="F:excinuclease ABC activity"/>
    <property type="evidence" value="ECO:0007669"/>
    <property type="project" value="UniProtKB-UniRule"/>
</dbReference>
<comment type="subcellular location">
    <subcellularLocation>
        <location evidence="7">Cytoplasm</location>
    </subcellularLocation>
</comment>
<sequence length="620" mass="69464">MPSIDPATIEIAAATADRKARLDHLIKRLPNLPGVYKMLGKNGDIIYVGKAKSLKSRVNSYFAKTIDHPKTRALVQRIDNIETIITRSETEALLLEQNLIKLHRPPYNVLLRDDKSYLYVFISADKPYPRLAYGRGKGQHQKGRFFGPFPSAYAAKQTLLMMQKMFMVRQCTNAFFAQRQRPCLEYQIKRCKAPCVGLVSPEEYADDVNNTIRFLKGEGTDLQVKLVGKMEQAAEDMNFEQAALYRDQLSMLREVQAKQAVYTVKGEADIIAIASQAGITCVHVMNVRNGQVLGGNNYFPDVDSENDIADNLSEFVSSFYFQVSDDLPEELIISHELPDQTAMTEALTETFGKKVTLKTKVREQRSEWLTLAQMNANNALQTKLGDYLEVKSRFNALNEVLKEALQGKSLDRIECFDISHTMGEATIASCVVADQGGLRKRDYRQYAIHGITGGDDYAAMKQVLNRRYSKQPLPDLLLIDGGKGQLNMAKDVLSELGILTQTLLVGVAKGEGRKAGLEVLHFIDREPLDLPADSKALHLIMHIRDEAHRFAITAHRKKRDKRRSSSVLEAIPGLGEKRRRELLNHFGGLQQLLGASQDEIGQVNGIGKVMANTIYKVLHG</sequence>
<dbReference type="Pfam" id="PF12826">
    <property type="entry name" value="HHH_2"/>
    <property type="match status" value="1"/>
</dbReference>
<dbReference type="InterPro" id="IPR001943">
    <property type="entry name" value="UVR_dom"/>
</dbReference>
<evidence type="ECO:0000256" key="7">
    <source>
        <dbReference type="HAMAP-Rule" id="MF_00203"/>
    </source>
</evidence>
<keyword evidence="5 7" id="KW-0234">DNA repair</keyword>
<dbReference type="InterPro" id="IPR000305">
    <property type="entry name" value="GIY-YIG_endonuc"/>
</dbReference>
<evidence type="ECO:0000256" key="6">
    <source>
        <dbReference type="ARBA" id="ARBA00023236"/>
    </source>
</evidence>
<dbReference type="GO" id="GO:0006289">
    <property type="term" value="P:nucleotide-excision repair"/>
    <property type="evidence" value="ECO:0007669"/>
    <property type="project" value="UniProtKB-UniRule"/>
</dbReference>
<dbReference type="Gene3D" id="3.40.1440.10">
    <property type="entry name" value="GIY-YIG endonuclease"/>
    <property type="match status" value="1"/>
</dbReference>
<protein>
    <recommendedName>
        <fullName evidence="7">UvrABC system protein C</fullName>
        <shortName evidence="7">Protein UvrC</shortName>
    </recommendedName>
    <alternativeName>
        <fullName evidence="7">Excinuclease ABC subunit C</fullName>
    </alternativeName>
</protein>
<feature type="domain" description="UVR" evidence="8">
    <location>
        <begin position="220"/>
        <end position="255"/>
    </location>
</feature>
<dbReference type="FunFam" id="3.40.1440.10:FF:000001">
    <property type="entry name" value="UvrABC system protein C"/>
    <property type="match status" value="1"/>
</dbReference>
<dbReference type="HAMAP" id="MF_00203">
    <property type="entry name" value="UvrC"/>
    <property type="match status" value="1"/>
</dbReference>
<dbReference type="FunFam" id="3.30.420.340:FF:000001">
    <property type="entry name" value="UvrABC system protein C"/>
    <property type="match status" value="1"/>
</dbReference>
<evidence type="ECO:0000256" key="3">
    <source>
        <dbReference type="ARBA" id="ARBA00022769"/>
    </source>
</evidence>
<keyword evidence="4 7" id="KW-0267">Excision nuclease</keyword>
<dbReference type="PROSITE" id="PS50151">
    <property type="entry name" value="UVR"/>
    <property type="match status" value="1"/>
</dbReference>
<dbReference type="PROSITE" id="PS50165">
    <property type="entry name" value="UVRC"/>
    <property type="match status" value="1"/>
</dbReference>
<comment type="function">
    <text evidence="7">The UvrABC repair system catalyzes the recognition and processing of DNA lesions. UvrC both incises the 5' and 3' sides of the lesion. The N-terminal half is responsible for the 3' incision and the C-terminal half is responsible for the 5' incision.</text>
</comment>
<dbReference type="InterPro" id="IPR036876">
    <property type="entry name" value="UVR_dom_sf"/>
</dbReference>
<dbReference type="SMART" id="SM00465">
    <property type="entry name" value="GIYc"/>
    <property type="match status" value="1"/>
</dbReference>
<evidence type="ECO:0000256" key="1">
    <source>
        <dbReference type="ARBA" id="ARBA00022490"/>
    </source>
</evidence>
<dbReference type="GO" id="GO:0003677">
    <property type="term" value="F:DNA binding"/>
    <property type="evidence" value="ECO:0007669"/>
    <property type="project" value="UniProtKB-UniRule"/>
</dbReference>
<name>A0AAW6TH81_FAUOS</name>
<dbReference type="GO" id="GO:0005737">
    <property type="term" value="C:cytoplasm"/>
    <property type="evidence" value="ECO:0007669"/>
    <property type="project" value="UniProtKB-SubCell"/>
</dbReference>
<dbReference type="InterPro" id="IPR038476">
    <property type="entry name" value="UvrC_RNase_H_dom_sf"/>
</dbReference>
<dbReference type="Pfam" id="PF01541">
    <property type="entry name" value="GIY-YIG"/>
    <property type="match status" value="1"/>
</dbReference>
<keyword evidence="2 7" id="KW-0227">DNA damage</keyword>
<dbReference type="SUPFAM" id="SSF47781">
    <property type="entry name" value="RuvA domain 2-like"/>
    <property type="match status" value="1"/>
</dbReference>
<dbReference type="NCBIfam" id="TIGR00194">
    <property type="entry name" value="uvrC"/>
    <property type="match status" value="1"/>
</dbReference>
<dbReference type="Pfam" id="PF22920">
    <property type="entry name" value="UvrC_RNaseH"/>
    <property type="match status" value="1"/>
</dbReference>
<evidence type="ECO:0000256" key="5">
    <source>
        <dbReference type="ARBA" id="ARBA00023204"/>
    </source>
</evidence>
<dbReference type="Gene3D" id="3.30.420.340">
    <property type="entry name" value="UvrC, RNAse H endonuclease domain"/>
    <property type="match status" value="1"/>
</dbReference>
<dbReference type="GO" id="GO:0009432">
    <property type="term" value="P:SOS response"/>
    <property type="evidence" value="ECO:0007669"/>
    <property type="project" value="UniProtKB-UniRule"/>
</dbReference>
<dbReference type="InterPro" id="IPR050066">
    <property type="entry name" value="UvrABC_protein_C"/>
</dbReference>
<dbReference type="Gene3D" id="4.10.860.10">
    <property type="entry name" value="UVR domain"/>
    <property type="match status" value="1"/>
</dbReference>
<dbReference type="SUPFAM" id="SSF82771">
    <property type="entry name" value="GIY-YIG endonuclease"/>
    <property type="match status" value="1"/>
</dbReference>
<feature type="domain" description="UvrC family homology region profile" evidence="10">
    <location>
        <begin position="270"/>
        <end position="493"/>
    </location>
</feature>
<keyword evidence="11" id="KW-0378">Hydrolase</keyword>
<keyword evidence="1 7" id="KW-0963">Cytoplasm</keyword>
<dbReference type="CDD" id="cd10434">
    <property type="entry name" value="GIY-YIG_UvrC_Cho"/>
    <property type="match status" value="1"/>
</dbReference>
<comment type="subunit">
    <text evidence="7">Interacts with UvrB in an incision complex.</text>
</comment>
<keyword evidence="3 7" id="KW-0228">DNA excision</keyword>
<evidence type="ECO:0000259" key="10">
    <source>
        <dbReference type="PROSITE" id="PS50165"/>
    </source>
</evidence>
<accession>A0AAW6TH81</accession>
<dbReference type="Gene3D" id="1.10.150.20">
    <property type="entry name" value="5' to 3' exonuclease, C-terminal subdomain"/>
    <property type="match status" value="1"/>
</dbReference>
<dbReference type="InterPro" id="IPR003583">
    <property type="entry name" value="Hlx-hairpin-Hlx_DNA-bd_motif"/>
</dbReference>
<dbReference type="SMART" id="SM00278">
    <property type="entry name" value="HhH1"/>
    <property type="match status" value="2"/>
</dbReference>
<dbReference type="GO" id="GO:0009380">
    <property type="term" value="C:excinuclease repair complex"/>
    <property type="evidence" value="ECO:0007669"/>
    <property type="project" value="InterPro"/>
</dbReference>
<dbReference type="Pfam" id="PF08459">
    <property type="entry name" value="UvrC_RNaseH_dom"/>
    <property type="match status" value="1"/>
</dbReference>
<dbReference type="InterPro" id="IPR041663">
    <property type="entry name" value="DisA/LigA_HHH"/>
</dbReference>
<gene>
    <name evidence="7 11" type="primary">uvrC</name>
    <name evidence="11" type="ORF">E6P75_09830</name>
</gene>